<feature type="chain" id="PRO_5044538324" evidence="1">
    <location>
        <begin position="22"/>
        <end position="130"/>
    </location>
</feature>
<dbReference type="EMBL" id="UIGY01000012">
    <property type="protein sequence ID" value="SUZ08158.1"/>
    <property type="molecule type" value="Genomic_DNA"/>
</dbReference>
<dbReference type="OrthoDB" id="10330456at2759"/>
<dbReference type="Proteomes" id="UP000053110">
    <property type="component" value="Unassembled WGS sequence"/>
</dbReference>
<reference evidence="2" key="2">
    <citation type="submission" date="2013-01" db="EMBL/GenBank/DDBJ databases">
        <title>The wheat powdery mildew genome reveals unique evolution of an obligate biotroph.</title>
        <authorList>
            <person name="Oberhaensli S."/>
            <person name="Wicker T."/>
            <person name="Keller B."/>
        </authorList>
    </citation>
    <scope>NUCLEOTIDE SEQUENCE</scope>
    <source>
        <strain evidence="2">96224</strain>
    </source>
</reference>
<name>A0A061HJU4_BLUGR</name>
<reference evidence="3" key="3">
    <citation type="submission" date="2018-07" db="EMBL/GenBank/DDBJ databases">
        <authorList>
            <person name="Quirk P.G."/>
            <person name="Krulwich T.A."/>
        </authorList>
    </citation>
    <scope>NUCLEOTIDE SEQUENCE</scope>
    <source>
        <strain evidence="3">96224</strain>
    </source>
</reference>
<dbReference type="AlphaFoldDB" id="A0A061HJU4"/>
<dbReference type="EMBL" id="KE374985">
    <property type="protein sequence ID" value="EPQ66816.1"/>
    <property type="molecule type" value="Genomic_DNA"/>
</dbReference>
<keyword evidence="1" id="KW-0732">Signal</keyword>
<evidence type="ECO:0000313" key="2">
    <source>
        <dbReference type="EMBL" id="EPQ66816.1"/>
    </source>
</evidence>
<evidence type="ECO:0000256" key="1">
    <source>
        <dbReference type="SAM" id="SignalP"/>
    </source>
</evidence>
<accession>A0A061HJU4</accession>
<protein>
    <submittedName>
        <fullName evidence="3">BgtE-10001</fullName>
    </submittedName>
    <submittedName>
        <fullName evidence="2">Putative secreted effector protein</fullName>
    </submittedName>
</protein>
<evidence type="ECO:0000313" key="4">
    <source>
        <dbReference type="Proteomes" id="UP000053110"/>
    </source>
</evidence>
<organism evidence="3">
    <name type="scientific">Blumeria graminis f. sp. tritici 96224</name>
    <dbReference type="NCBI Taxonomy" id="1268274"/>
    <lineage>
        <taxon>Eukaryota</taxon>
        <taxon>Fungi</taxon>
        <taxon>Dikarya</taxon>
        <taxon>Ascomycota</taxon>
        <taxon>Pezizomycotina</taxon>
        <taxon>Leotiomycetes</taxon>
        <taxon>Erysiphales</taxon>
        <taxon>Erysiphaceae</taxon>
        <taxon>Blumeria</taxon>
    </lineage>
</organism>
<reference evidence="4" key="1">
    <citation type="journal article" date="2013" name="Nat. Genet.">
        <title>The wheat powdery mildew genome shows the unique evolution of an obligate biotroph.</title>
        <authorList>
            <person name="Wicker T."/>
            <person name="Oberhaensli S."/>
            <person name="Parlange F."/>
            <person name="Buchmann J.P."/>
            <person name="Shatalina M."/>
            <person name="Roffler S."/>
            <person name="Ben-David R."/>
            <person name="Dolezel J."/>
            <person name="Simkova H."/>
            <person name="Schulze-Lefert P."/>
            <person name="Spanu P.D."/>
            <person name="Bruggmann R."/>
            <person name="Amselem J."/>
            <person name="Quesneville H."/>
            <person name="Ver Loren van Themaat E."/>
            <person name="Paape T."/>
            <person name="Shimizu K.K."/>
            <person name="Keller B."/>
        </authorList>
    </citation>
    <scope>NUCLEOTIDE SEQUENCE [LARGE SCALE GENOMIC DNA]</scope>
    <source>
        <strain evidence="4">96224</strain>
    </source>
</reference>
<evidence type="ECO:0000313" key="3">
    <source>
        <dbReference type="EMBL" id="SUZ08158.1"/>
    </source>
</evidence>
<sequence>MKIQNMKWLLAFMFTTKFAYADYVFKCYDLEITSELIRHSYESATDRLVPGFPAVFSIPYLYENRPVVVYAILGQDETEIAEQMYRPYLIWSRTHLDWGVYFLGDNGYQKCEQNPAYEGATFEQIAFGRQ</sequence>
<feature type="signal peptide" evidence="1">
    <location>
        <begin position="1"/>
        <end position="21"/>
    </location>
</feature>
<proteinExistence type="predicted"/>
<gene>
    <name evidence="2" type="ORF">BGT96224_E10001</name>
    <name evidence="3" type="ORF">BGT96224V2_LOCUS1327</name>
</gene>
<dbReference type="HOGENOM" id="CLU_160813_0_0_1"/>